<organism evidence="2 3">
    <name type="scientific">Halomonas nitroreducens</name>
    <dbReference type="NCBI Taxonomy" id="447425"/>
    <lineage>
        <taxon>Bacteria</taxon>
        <taxon>Pseudomonadati</taxon>
        <taxon>Pseudomonadota</taxon>
        <taxon>Gammaproteobacteria</taxon>
        <taxon>Oceanospirillales</taxon>
        <taxon>Halomonadaceae</taxon>
        <taxon>Halomonas</taxon>
    </lineage>
</organism>
<proteinExistence type="predicted"/>
<dbReference type="EMBL" id="RXNS01000023">
    <property type="protein sequence ID" value="RTQ98707.1"/>
    <property type="molecule type" value="Genomic_DNA"/>
</dbReference>
<dbReference type="SUPFAM" id="SSF53448">
    <property type="entry name" value="Nucleotide-diphospho-sugar transferases"/>
    <property type="match status" value="1"/>
</dbReference>
<feature type="domain" description="Glycosyltransferase 2-like" evidence="1">
    <location>
        <begin position="20"/>
        <end position="146"/>
    </location>
</feature>
<dbReference type="CDD" id="cd00761">
    <property type="entry name" value="Glyco_tranf_GTA_type"/>
    <property type="match status" value="1"/>
</dbReference>
<accession>A0A3S0HMF0</accession>
<dbReference type="AlphaFoldDB" id="A0A3S0HMF0"/>
<reference evidence="2 3" key="1">
    <citation type="submission" date="2018-12" db="EMBL/GenBank/DDBJ databases">
        <authorList>
            <person name="Yu L."/>
        </authorList>
    </citation>
    <scope>NUCLEOTIDE SEQUENCE [LARGE SCALE GENOMIC DNA]</scope>
    <source>
        <strain evidence="2 3">11S</strain>
    </source>
</reference>
<dbReference type="PANTHER" id="PTHR43685">
    <property type="entry name" value="GLYCOSYLTRANSFERASE"/>
    <property type="match status" value="1"/>
</dbReference>
<sequence>MATGRFSMPARETSPMPQFSVVMPVYNKARTLSKSLACIYGQTCRDFELIVVNDGSTDGSLELLAHEEALGRLCLLHRDVPGAGGYAACNHGARFASGRWLVFFDPDDLLLFDHLSRFADAIAQHPGIQLFVNGYQWMGTHYRSSVGKGIAKGVMTRRQALAAYARCDFIHMNGTCIRRERYQALGGFPADHHGRDSDVTFILRALCGLDAIHYDNTVTSLWLMEHEAPVKREALPSTQHPSVEVREACEAGLSRCERYYLRAATNRKILAWAVKKKCQQLPVARDLASLRLGAMRAAQLYQAISLLLPRPWFERMHLATRG</sequence>
<comment type="caution">
    <text evidence="2">The sequence shown here is derived from an EMBL/GenBank/DDBJ whole genome shotgun (WGS) entry which is preliminary data.</text>
</comment>
<gene>
    <name evidence="2" type="ORF">EKG36_18620</name>
</gene>
<dbReference type="Gene3D" id="3.90.550.10">
    <property type="entry name" value="Spore Coat Polysaccharide Biosynthesis Protein SpsA, Chain A"/>
    <property type="match status" value="1"/>
</dbReference>
<dbReference type="OrthoDB" id="9801954at2"/>
<evidence type="ECO:0000259" key="1">
    <source>
        <dbReference type="Pfam" id="PF00535"/>
    </source>
</evidence>
<evidence type="ECO:0000313" key="3">
    <source>
        <dbReference type="Proteomes" id="UP000267400"/>
    </source>
</evidence>
<keyword evidence="2" id="KW-0808">Transferase</keyword>
<dbReference type="Proteomes" id="UP000267400">
    <property type="component" value="Unassembled WGS sequence"/>
</dbReference>
<dbReference type="InterPro" id="IPR029044">
    <property type="entry name" value="Nucleotide-diphossugar_trans"/>
</dbReference>
<name>A0A3S0HMF0_9GAMM</name>
<dbReference type="InterPro" id="IPR050834">
    <property type="entry name" value="Glycosyltransf_2"/>
</dbReference>
<keyword evidence="3" id="KW-1185">Reference proteome</keyword>
<dbReference type="PANTHER" id="PTHR43685:SF2">
    <property type="entry name" value="GLYCOSYLTRANSFERASE 2-LIKE DOMAIN-CONTAINING PROTEIN"/>
    <property type="match status" value="1"/>
</dbReference>
<evidence type="ECO:0000313" key="2">
    <source>
        <dbReference type="EMBL" id="RTQ98707.1"/>
    </source>
</evidence>
<dbReference type="GO" id="GO:0016740">
    <property type="term" value="F:transferase activity"/>
    <property type="evidence" value="ECO:0007669"/>
    <property type="project" value="UniProtKB-KW"/>
</dbReference>
<dbReference type="Pfam" id="PF00535">
    <property type="entry name" value="Glycos_transf_2"/>
    <property type="match status" value="1"/>
</dbReference>
<protein>
    <submittedName>
        <fullName evidence="2">Glycosyltransferase family 2 protein</fullName>
    </submittedName>
</protein>
<dbReference type="InterPro" id="IPR001173">
    <property type="entry name" value="Glyco_trans_2-like"/>
</dbReference>